<dbReference type="GO" id="GO:0046677">
    <property type="term" value="P:response to antibiotic"/>
    <property type="evidence" value="ECO:0007669"/>
    <property type="project" value="InterPro"/>
</dbReference>
<sequence length="262" mass="28820">MQMTIEQLEADVHSLMLDFDSPVGLVIKEGNDTININEDVPMPAASVIKIPIMMEAFRQAENGLLDLSQNMEIPTDAIVGGSGVLQFLSERVSMSLLDFLTLMIIVSDNTASNLALEQTGIENVNNLCRDLECHHTEVQRYFMDMKAAESGFENTTTAGDMVKFLEEIASPKLLTKKSAGHIFDIMTGQQLTSKLPAYHTANDVVIANKTGELAIAQHDVGIFKYQDKTVLAAVMTDRITDHIAIQQTIARIGKAIMSYLTK</sequence>
<dbReference type="GO" id="GO:0030655">
    <property type="term" value="P:beta-lactam antibiotic catabolic process"/>
    <property type="evidence" value="ECO:0007669"/>
    <property type="project" value="InterPro"/>
</dbReference>
<dbReference type="SUPFAM" id="SSF56601">
    <property type="entry name" value="beta-lactamase/transpeptidase-like"/>
    <property type="match status" value="1"/>
</dbReference>
<keyword evidence="2" id="KW-0378">Hydrolase</keyword>
<reference evidence="2 3" key="1">
    <citation type="submission" date="2019-03" db="EMBL/GenBank/DDBJ databases">
        <title>Genome sequence of Lentibacillus salicampi ATCC BAA-719.</title>
        <authorList>
            <person name="Maclea K.S."/>
            <person name="Simoes Junior M."/>
        </authorList>
    </citation>
    <scope>NUCLEOTIDE SEQUENCE [LARGE SCALE GENOMIC DNA]</scope>
    <source>
        <strain evidence="2 3">ATCC BAA-719</strain>
    </source>
</reference>
<evidence type="ECO:0000313" key="3">
    <source>
        <dbReference type="Proteomes" id="UP000298484"/>
    </source>
</evidence>
<protein>
    <submittedName>
        <fullName evidence="2">Serine hydrolase</fullName>
    </submittedName>
</protein>
<dbReference type="PANTHER" id="PTHR35333">
    <property type="entry name" value="BETA-LACTAMASE"/>
    <property type="match status" value="1"/>
</dbReference>
<dbReference type="Proteomes" id="UP000298484">
    <property type="component" value="Unassembled WGS sequence"/>
</dbReference>
<evidence type="ECO:0000313" key="2">
    <source>
        <dbReference type="EMBL" id="TFJ92528.1"/>
    </source>
</evidence>
<name>A0A4Y9A9H0_9BACI</name>
<dbReference type="InterPro" id="IPR000871">
    <property type="entry name" value="Beta-lactam_class-A"/>
</dbReference>
<dbReference type="InterPro" id="IPR045155">
    <property type="entry name" value="Beta-lactam_cat"/>
</dbReference>
<gene>
    <name evidence="2" type="ORF">E4U82_11935</name>
</gene>
<dbReference type="GO" id="GO:0008800">
    <property type="term" value="F:beta-lactamase activity"/>
    <property type="evidence" value="ECO:0007669"/>
    <property type="project" value="InterPro"/>
</dbReference>
<dbReference type="AlphaFoldDB" id="A0A4Y9A9H0"/>
<evidence type="ECO:0000259" key="1">
    <source>
        <dbReference type="Pfam" id="PF13354"/>
    </source>
</evidence>
<comment type="caution">
    <text evidence="2">The sequence shown here is derived from an EMBL/GenBank/DDBJ whole genome shotgun (WGS) entry which is preliminary data.</text>
</comment>
<dbReference type="OrthoDB" id="9775096at2"/>
<dbReference type="InterPro" id="IPR012338">
    <property type="entry name" value="Beta-lactam/transpept-like"/>
</dbReference>
<dbReference type="Gene3D" id="3.40.710.10">
    <property type="entry name" value="DD-peptidase/beta-lactamase superfamily"/>
    <property type="match status" value="1"/>
</dbReference>
<dbReference type="PANTHER" id="PTHR35333:SF3">
    <property type="entry name" value="BETA-LACTAMASE-TYPE TRANSPEPTIDASE FOLD CONTAINING PROTEIN"/>
    <property type="match status" value="1"/>
</dbReference>
<keyword evidence="3" id="KW-1185">Reference proteome</keyword>
<dbReference type="Pfam" id="PF13354">
    <property type="entry name" value="Beta-lactamase2"/>
    <property type="match status" value="1"/>
</dbReference>
<proteinExistence type="predicted"/>
<feature type="domain" description="Beta-lactamase class A catalytic" evidence="1">
    <location>
        <begin position="31"/>
        <end position="236"/>
    </location>
</feature>
<dbReference type="EMBL" id="SRHY01000020">
    <property type="protein sequence ID" value="TFJ92528.1"/>
    <property type="molecule type" value="Genomic_DNA"/>
</dbReference>
<accession>A0A4Y9A9H0</accession>
<organism evidence="2 3">
    <name type="scientific">Lentibacillus salicampi</name>
    <dbReference type="NCBI Taxonomy" id="175306"/>
    <lineage>
        <taxon>Bacteria</taxon>
        <taxon>Bacillati</taxon>
        <taxon>Bacillota</taxon>
        <taxon>Bacilli</taxon>
        <taxon>Bacillales</taxon>
        <taxon>Bacillaceae</taxon>
        <taxon>Lentibacillus</taxon>
    </lineage>
</organism>